<evidence type="ECO:0000259" key="11">
    <source>
        <dbReference type="Pfam" id="PF00999"/>
    </source>
</evidence>
<feature type="transmembrane region" description="Helical" evidence="10">
    <location>
        <begin position="271"/>
        <end position="291"/>
    </location>
</feature>
<dbReference type="Gene3D" id="1.20.1530.20">
    <property type="match status" value="1"/>
</dbReference>
<feature type="transmembrane region" description="Helical" evidence="10">
    <location>
        <begin position="33"/>
        <end position="54"/>
    </location>
</feature>
<feature type="transmembrane region" description="Helical" evidence="10">
    <location>
        <begin position="89"/>
        <end position="111"/>
    </location>
</feature>
<keyword evidence="5 10" id="KW-1133">Transmembrane helix</keyword>
<reference evidence="12" key="1">
    <citation type="submission" date="2014-09" db="EMBL/GenBank/DDBJ databases">
        <authorList>
            <person name="Probst J Alexander"/>
        </authorList>
    </citation>
    <scope>NUCLEOTIDE SEQUENCE</scope>
</reference>
<dbReference type="Pfam" id="PF00999">
    <property type="entry name" value="Na_H_Exchanger"/>
    <property type="match status" value="1"/>
</dbReference>
<organism evidence="12">
    <name type="scientific">groundwater metagenome</name>
    <dbReference type="NCBI Taxonomy" id="717931"/>
    <lineage>
        <taxon>unclassified sequences</taxon>
        <taxon>metagenomes</taxon>
        <taxon>ecological metagenomes</taxon>
    </lineage>
</organism>
<keyword evidence="6" id="KW-0915">Sodium</keyword>
<evidence type="ECO:0000256" key="5">
    <source>
        <dbReference type="ARBA" id="ARBA00022989"/>
    </source>
</evidence>
<feature type="transmembrane region" description="Helical" evidence="10">
    <location>
        <begin position="330"/>
        <end position="355"/>
    </location>
</feature>
<dbReference type="GO" id="GO:0016020">
    <property type="term" value="C:membrane"/>
    <property type="evidence" value="ECO:0007669"/>
    <property type="project" value="UniProtKB-SubCell"/>
</dbReference>
<proteinExistence type="predicted"/>
<keyword evidence="7" id="KW-0406">Ion transport</keyword>
<evidence type="ECO:0000256" key="1">
    <source>
        <dbReference type="ARBA" id="ARBA00004141"/>
    </source>
</evidence>
<evidence type="ECO:0000256" key="4">
    <source>
        <dbReference type="ARBA" id="ARBA00022692"/>
    </source>
</evidence>
<dbReference type="GO" id="GO:0015297">
    <property type="term" value="F:antiporter activity"/>
    <property type="evidence" value="ECO:0007669"/>
    <property type="project" value="UniProtKB-KW"/>
</dbReference>
<feature type="transmembrane region" description="Helical" evidence="10">
    <location>
        <begin position="217"/>
        <end position="235"/>
    </location>
</feature>
<dbReference type="PANTHER" id="PTHR43562:SF3">
    <property type="entry name" value="SODIUM ION_PROTON EXCHANGER (EUROFUNG)"/>
    <property type="match status" value="1"/>
</dbReference>
<feature type="transmembrane region" description="Helical" evidence="10">
    <location>
        <begin position="297"/>
        <end position="318"/>
    </location>
</feature>
<keyword evidence="8 10" id="KW-0472">Membrane</keyword>
<accession>A0A098EBP3</accession>
<feature type="transmembrane region" description="Helical" evidence="10">
    <location>
        <begin position="177"/>
        <end position="197"/>
    </location>
</feature>
<name>A0A098EBP3_9ZZZZ</name>
<evidence type="ECO:0000256" key="9">
    <source>
        <dbReference type="ARBA" id="ARBA00023201"/>
    </source>
</evidence>
<feature type="domain" description="Cation/H+ exchanger transmembrane" evidence="11">
    <location>
        <begin position="17"/>
        <end position="381"/>
    </location>
</feature>
<keyword evidence="2" id="KW-0813">Transport</keyword>
<dbReference type="AlphaFoldDB" id="A0A098EBP3"/>
<dbReference type="InterPro" id="IPR038770">
    <property type="entry name" value="Na+/solute_symporter_sf"/>
</dbReference>
<evidence type="ECO:0000256" key="3">
    <source>
        <dbReference type="ARBA" id="ARBA00022449"/>
    </source>
</evidence>
<feature type="transmembrane region" description="Helical" evidence="10">
    <location>
        <begin position="6"/>
        <end position="26"/>
    </location>
</feature>
<feature type="transmembrane region" description="Helical" evidence="10">
    <location>
        <begin position="361"/>
        <end position="380"/>
    </location>
</feature>
<feature type="transmembrane region" description="Helical" evidence="10">
    <location>
        <begin position="60"/>
        <end position="77"/>
    </location>
</feature>
<dbReference type="EMBL" id="CCXY01000147">
    <property type="protein sequence ID" value="CEG12450.1"/>
    <property type="molecule type" value="Genomic_DNA"/>
</dbReference>
<evidence type="ECO:0000256" key="10">
    <source>
        <dbReference type="SAM" id="Phobius"/>
    </source>
</evidence>
<evidence type="ECO:0000256" key="6">
    <source>
        <dbReference type="ARBA" id="ARBA00023053"/>
    </source>
</evidence>
<evidence type="ECO:0000256" key="8">
    <source>
        <dbReference type="ARBA" id="ARBA00023136"/>
    </source>
</evidence>
<evidence type="ECO:0000256" key="7">
    <source>
        <dbReference type="ARBA" id="ARBA00023065"/>
    </source>
</evidence>
<protein>
    <submittedName>
        <fullName evidence="12">Sodium/hydrogen exchanger</fullName>
    </submittedName>
</protein>
<keyword evidence="4 10" id="KW-0812">Transmembrane</keyword>
<feature type="transmembrane region" description="Helical" evidence="10">
    <location>
        <begin position="117"/>
        <end position="136"/>
    </location>
</feature>
<sequence>MEEQGLSLTLQISIVLFFALLGYLIAMKINQSAVIGVILIGIIVGPSVLGWVKYTEFVEALAHIGAIVLLFAIGFEFKLKEVYTKESTLIAIGGVTVPWILGYLLGMFFGYSSSTSILIGTVLVATSIAITAMVLLELGKLQTKTAKAIMGAAVVDDVIGLILLSISVQVIKGTPDAFEIGIMALKAVAFVVVGLLASQYIRKFFAWVDGGRMAKKFPDFLFILAMTVAFGYSFAAELIGLSAIVGAFIAGSSLSGIHPKNSKDLKEGAEYIHIIFASIFFISLGILVDFHNVTPDVILFSVALIAVAIIGKMIGCYLPARLLKESHKDSLIIGLGMIPRGEVGMIVGMIGLTAGIFTQDIYTAVIVMCIVTTLIVPPLLRKLYK</sequence>
<evidence type="ECO:0000256" key="2">
    <source>
        <dbReference type="ARBA" id="ARBA00022448"/>
    </source>
</evidence>
<dbReference type="PANTHER" id="PTHR43562">
    <property type="entry name" value="NAPA-TYPE SODIUM/HYDROGEN ANTIPORTER"/>
    <property type="match status" value="1"/>
</dbReference>
<dbReference type="InterPro" id="IPR006153">
    <property type="entry name" value="Cation/H_exchanger_TM"/>
</dbReference>
<gene>
    <name evidence="12" type="ORF">MSIBF_A2300004</name>
</gene>
<comment type="subcellular location">
    <subcellularLocation>
        <location evidence="1">Membrane</location>
        <topology evidence="1">Multi-pass membrane protein</topology>
    </subcellularLocation>
</comment>
<keyword evidence="9" id="KW-0739">Sodium transport</keyword>
<feature type="transmembrane region" description="Helical" evidence="10">
    <location>
        <begin position="148"/>
        <end position="171"/>
    </location>
</feature>
<dbReference type="GO" id="GO:1902600">
    <property type="term" value="P:proton transmembrane transport"/>
    <property type="evidence" value="ECO:0007669"/>
    <property type="project" value="InterPro"/>
</dbReference>
<dbReference type="GO" id="GO:0006814">
    <property type="term" value="P:sodium ion transport"/>
    <property type="evidence" value="ECO:0007669"/>
    <property type="project" value="UniProtKB-KW"/>
</dbReference>
<evidence type="ECO:0000313" key="12">
    <source>
        <dbReference type="EMBL" id="CEG12450.1"/>
    </source>
</evidence>
<keyword evidence="3" id="KW-0050">Antiport</keyword>